<keyword evidence="10" id="KW-0746">Sphingolipid metabolism</keyword>
<keyword evidence="9" id="KW-0460">Magnesium</keyword>
<evidence type="ECO:0000256" key="1">
    <source>
        <dbReference type="ARBA" id="ARBA00004141"/>
    </source>
</evidence>
<keyword evidence="13 14" id="KW-0472">Membrane</keyword>
<comment type="subcellular location">
    <subcellularLocation>
        <location evidence="1">Membrane</location>
        <topology evidence="1">Multi-pass membrane protein</topology>
    </subcellularLocation>
</comment>
<dbReference type="Gene3D" id="3.60.10.10">
    <property type="entry name" value="Endonuclease/exonuclease/phosphatase"/>
    <property type="match status" value="1"/>
</dbReference>
<evidence type="ECO:0000256" key="5">
    <source>
        <dbReference type="ARBA" id="ARBA00012369"/>
    </source>
</evidence>
<keyword evidence="17" id="KW-1185">Reference proteome</keyword>
<evidence type="ECO:0000256" key="4">
    <source>
        <dbReference type="ARBA" id="ARBA00006335"/>
    </source>
</evidence>
<name>A0A834XY54_APHGI</name>
<dbReference type="InterPro" id="IPR005135">
    <property type="entry name" value="Endo/exonuclease/phosphatase"/>
</dbReference>
<evidence type="ECO:0000256" key="14">
    <source>
        <dbReference type="SAM" id="Phobius"/>
    </source>
</evidence>
<evidence type="ECO:0000256" key="11">
    <source>
        <dbReference type="ARBA" id="ARBA00022989"/>
    </source>
</evidence>
<evidence type="ECO:0000256" key="6">
    <source>
        <dbReference type="ARBA" id="ARBA00022692"/>
    </source>
</evidence>
<dbReference type="SUPFAM" id="SSF56219">
    <property type="entry name" value="DNase I-like"/>
    <property type="match status" value="1"/>
</dbReference>
<reference evidence="16 17" key="1">
    <citation type="submission" date="2020-08" db="EMBL/GenBank/DDBJ databases">
        <title>Aphidius gifuensis genome sequencing and assembly.</title>
        <authorList>
            <person name="Du Z."/>
        </authorList>
    </citation>
    <scope>NUCLEOTIDE SEQUENCE [LARGE SCALE GENOMIC DNA]</scope>
    <source>
        <strain evidence="16">YNYX2018</strain>
        <tissue evidence="16">Adults</tissue>
    </source>
</reference>
<evidence type="ECO:0000313" key="17">
    <source>
        <dbReference type="Proteomes" id="UP000639338"/>
    </source>
</evidence>
<dbReference type="GO" id="GO:0004767">
    <property type="term" value="F:sphingomyelin phosphodiesterase activity"/>
    <property type="evidence" value="ECO:0007669"/>
    <property type="project" value="UniProtKB-EC"/>
</dbReference>
<feature type="domain" description="Endonuclease/exonuclease/phosphatase" evidence="15">
    <location>
        <begin position="10"/>
        <end position="267"/>
    </location>
</feature>
<evidence type="ECO:0000259" key="15">
    <source>
        <dbReference type="Pfam" id="PF03372"/>
    </source>
</evidence>
<comment type="pathway">
    <text evidence="2">Lipid metabolism; sphingolipid metabolism.</text>
</comment>
<dbReference type="Pfam" id="PF03372">
    <property type="entry name" value="Exo_endo_phos"/>
    <property type="match status" value="1"/>
</dbReference>
<protein>
    <recommendedName>
        <fullName evidence="5">sphingomyelin phosphodiesterase</fullName>
        <ecNumber evidence="5">3.1.4.12</ecNumber>
    </recommendedName>
</protein>
<evidence type="ECO:0000256" key="7">
    <source>
        <dbReference type="ARBA" id="ARBA00022723"/>
    </source>
</evidence>
<comment type="pathway">
    <text evidence="3">Sphingolipid metabolism.</text>
</comment>
<keyword evidence="6 14" id="KW-0812">Transmembrane</keyword>
<accession>A0A834XY54</accession>
<dbReference type="AlphaFoldDB" id="A0A834XY54"/>
<dbReference type="Proteomes" id="UP000639338">
    <property type="component" value="Unassembled WGS sequence"/>
</dbReference>
<keyword evidence="8" id="KW-0378">Hydrolase</keyword>
<dbReference type="PANTHER" id="PTHR16320">
    <property type="entry name" value="SPHINGOMYELINASE FAMILY MEMBER"/>
    <property type="match status" value="1"/>
</dbReference>
<sequence length="395" mass="44785">MMDEINLRVLTLNCWGIPYVSSNRRQRIIAIAEKLSFGDYDVICLQEIWCRNDYKIIRTKTQETLPYSHYFYSGVIGSGVCCFSKYPIQDVMFHKWSLNGYVHKVHHGDWFGGKGVGLCRLRINDANVNIYNAHLHAEYNSENDEYSAHRILQAFDMAQFIRMTEQGADAVILGGDLNTGPQDLAYRIIKGVASLADACSIIHNDIGTSECANNSYTSLKVASKLPQGKRIDHILYSGSKNYMVQIVNCQQPFPDRVPNKSFSFSDHEAVVAEFKLTRGTYQTLETDVRESLKEALSICEKSLRDIKRQRIWYLLISLFIAIPLVWSMGFESTASSIGIGISIALNIGRLLSTAILCYSLFMSSIWNCVEKNALKAGYLAMEIRLMQLNNHIIKR</sequence>
<proteinExistence type="inferred from homology"/>
<evidence type="ECO:0000256" key="10">
    <source>
        <dbReference type="ARBA" id="ARBA00022919"/>
    </source>
</evidence>
<organism evidence="16 17">
    <name type="scientific">Aphidius gifuensis</name>
    <name type="common">Parasitoid wasp</name>
    <dbReference type="NCBI Taxonomy" id="684658"/>
    <lineage>
        <taxon>Eukaryota</taxon>
        <taxon>Metazoa</taxon>
        <taxon>Ecdysozoa</taxon>
        <taxon>Arthropoda</taxon>
        <taxon>Hexapoda</taxon>
        <taxon>Insecta</taxon>
        <taxon>Pterygota</taxon>
        <taxon>Neoptera</taxon>
        <taxon>Endopterygota</taxon>
        <taxon>Hymenoptera</taxon>
        <taxon>Apocrita</taxon>
        <taxon>Ichneumonoidea</taxon>
        <taxon>Braconidae</taxon>
        <taxon>Aphidiinae</taxon>
        <taxon>Aphidius</taxon>
    </lineage>
</organism>
<feature type="transmembrane region" description="Helical" evidence="14">
    <location>
        <begin position="336"/>
        <end position="361"/>
    </location>
</feature>
<evidence type="ECO:0000256" key="2">
    <source>
        <dbReference type="ARBA" id="ARBA00004760"/>
    </source>
</evidence>
<evidence type="ECO:0000256" key="3">
    <source>
        <dbReference type="ARBA" id="ARBA00004991"/>
    </source>
</evidence>
<dbReference type="PANTHER" id="PTHR16320:SF24">
    <property type="entry name" value="PHOSPHODIESTERASE, PUTATIVE-RELATED"/>
    <property type="match status" value="1"/>
</dbReference>
<evidence type="ECO:0000256" key="12">
    <source>
        <dbReference type="ARBA" id="ARBA00023098"/>
    </source>
</evidence>
<dbReference type="GO" id="GO:0016020">
    <property type="term" value="C:membrane"/>
    <property type="evidence" value="ECO:0007669"/>
    <property type="project" value="UniProtKB-SubCell"/>
</dbReference>
<keyword evidence="11 14" id="KW-1133">Transmembrane helix</keyword>
<evidence type="ECO:0000256" key="9">
    <source>
        <dbReference type="ARBA" id="ARBA00022842"/>
    </source>
</evidence>
<dbReference type="InterPro" id="IPR036691">
    <property type="entry name" value="Endo/exonu/phosph_ase_sf"/>
</dbReference>
<dbReference type="EC" id="3.1.4.12" evidence="5"/>
<evidence type="ECO:0000313" key="16">
    <source>
        <dbReference type="EMBL" id="KAF7993294.1"/>
    </source>
</evidence>
<dbReference type="OrthoDB" id="387657at2759"/>
<dbReference type="InterPro" id="IPR038772">
    <property type="entry name" value="Sph/SMPD2-like"/>
</dbReference>
<keyword evidence="12" id="KW-0443">Lipid metabolism</keyword>
<evidence type="ECO:0000256" key="8">
    <source>
        <dbReference type="ARBA" id="ARBA00022801"/>
    </source>
</evidence>
<feature type="transmembrane region" description="Helical" evidence="14">
    <location>
        <begin position="311"/>
        <end position="330"/>
    </location>
</feature>
<comment type="caution">
    <text evidence="16">The sequence shown here is derived from an EMBL/GenBank/DDBJ whole genome shotgun (WGS) entry which is preliminary data.</text>
</comment>
<dbReference type="EMBL" id="JACMRX010000003">
    <property type="protein sequence ID" value="KAF7993294.1"/>
    <property type="molecule type" value="Genomic_DNA"/>
</dbReference>
<dbReference type="GO" id="GO:0046872">
    <property type="term" value="F:metal ion binding"/>
    <property type="evidence" value="ECO:0007669"/>
    <property type="project" value="UniProtKB-KW"/>
</dbReference>
<gene>
    <name evidence="16" type="ORF">HCN44_006354</name>
</gene>
<comment type="similarity">
    <text evidence="4">Belongs to the neutral sphingomyelinase family.</text>
</comment>
<dbReference type="GO" id="GO:0006665">
    <property type="term" value="P:sphingolipid metabolic process"/>
    <property type="evidence" value="ECO:0007669"/>
    <property type="project" value="UniProtKB-KW"/>
</dbReference>
<keyword evidence="7" id="KW-0479">Metal-binding</keyword>
<evidence type="ECO:0000256" key="13">
    <source>
        <dbReference type="ARBA" id="ARBA00023136"/>
    </source>
</evidence>